<dbReference type="AlphaFoldDB" id="A0A0K0F4I3"/>
<evidence type="ECO:0000313" key="1">
    <source>
        <dbReference type="Proteomes" id="UP000035680"/>
    </source>
</evidence>
<dbReference type="WBParaSite" id="SVE_0372000.1">
    <property type="protein sequence ID" value="SVE_0372000.1"/>
    <property type="gene ID" value="SVE_0372000"/>
</dbReference>
<evidence type="ECO:0000313" key="2">
    <source>
        <dbReference type="WBParaSite" id="SVE_0372000.1"/>
    </source>
</evidence>
<keyword evidence="1" id="KW-1185">Reference proteome</keyword>
<reference evidence="2" key="2">
    <citation type="submission" date="2015-08" db="UniProtKB">
        <authorList>
            <consortium name="WormBaseParasite"/>
        </authorList>
    </citation>
    <scope>IDENTIFICATION</scope>
</reference>
<protein>
    <submittedName>
        <fullName evidence="2">Transposase</fullName>
    </submittedName>
</protein>
<sequence length="85" mass="9920">MKLEIFVDCSEKDISSIMLCVSKGRNYPIHVRRHLLKKHKRNYNDGIKCLLSAQETLKQSQYLCSAFQTKIFSKIKHIHNLTDLA</sequence>
<name>A0A0K0F4I3_STRVS</name>
<dbReference type="Proteomes" id="UP000035680">
    <property type="component" value="Unassembled WGS sequence"/>
</dbReference>
<organism evidence="1 2">
    <name type="scientific">Strongyloides venezuelensis</name>
    <name type="common">Threadworm</name>
    <dbReference type="NCBI Taxonomy" id="75913"/>
    <lineage>
        <taxon>Eukaryota</taxon>
        <taxon>Metazoa</taxon>
        <taxon>Ecdysozoa</taxon>
        <taxon>Nematoda</taxon>
        <taxon>Chromadorea</taxon>
        <taxon>Rhabditida</taxon>
        <taxon>Tylenchina</taxon>
        <taxon>Panagrolaimomorpha</taxon>
        <taxon>Strongyloidoidea</taxon>
        <taxon>Strongyloididae</taxon>
        <taxon>Strongyloides</taxon>
    </lineage>
</organism>
<reference evidence="1" key="1">
    <citation type="submission" date="2014-07" db="EMBL/GenBank/DDBJ databases">
        <authorList>
            <person name="Martin A.A"/>
            <person name="De Silva N."/>
        </authorList>
    </citation>
    <scope>NUCLEOTIDE SEQUENCE</scope>
</reference>
<accession>A0A0K0F4I3</accession>
<proteinExistence type="predicted"/>